<organism evidence="4 5">
    <name type="scientific">Phreatobacter stygius</name>
    <dbReference type="NCBI Taxonomy" id="1940610"/>
    <lineage>
        <taxon>Bacteria</taxon>
        <taxon>Pseudomonadati</taxon>
        <taxon>Pseudomonadota</taxon>
        <taxon>Alphaproteobacteria</taxon>
        <taxon>Hyphomicrobiales</taxon>
        <taxon>Phreatobacteraceae</taxon>
        <taxon>Phreatobacter</taxon>
    </lineage>
</organism>
<keyword evidence="2" id="KW-0012">Acyltransferase</keyword>
<gene>
    <name evidence="4" type="ORF">E8M01_10970</name>
</gene>
<evidence type="ECO:0000259" key="3">
    <source>
        <dbReference type="PROSITE" id="PS51186"/>
    </source>
</evidence>
<name>A0A4D7B9A6_9HYPH</name>
<evidence type="ECO:0000313" key="5">
    <source>
        <dbReference type="Proteomes" id="UP000298781"/>
    </source>
</evidence>
<sequence>MKTVTTEIRLARIADAPIVAEVHDEAWRAAYRGLIPGAELEKLISRRGPGWWESAIRKGNRIALLGFGDEVAGYANYGRNRAKALSYDGEIYELYLRPKFIGLGLGRKLFQAARKDLVGHGLDSVVVWALSDNDAAVNFYRALGGKPVARSSETFGVRSLDKTAFGWTA</sequence>
<dbReference type="CDD" id="cd04301">
    <property type="entry name" value="NAT_SF"/>
    <property type="match status" value="1"/>
</dbReference>
<evidence type="ECO:0000256" key="1">
    <source>
        <dbReference type="ARBA" id="ARBA00022679"/>
    </source>
</evidence>
<dbReference type="AlphaFoldDB" id="A0A4D7B9A6"/>
<dbReference type="InterPro" id="IPR016181">
    <property type="entry name" value="Acyl_CoA_acyltransferase"/>
</dbReference>
<dbReference type="EMBL" id="CP039690">
    <property type="protein sequence ID" value="QCI64697.1"/>
    <property type="molecule type" value="Genomic_DNA"/>
</dbReference>
<reference evidence="4 5" key="1">
    <citation type="submission" date="2019-04" db="EMBL/GenBank/DDBJ databases">
        <title>Phreatobacter aquaticus sp. nov.</title>
        <authorList>
            <person name="Choi A."/>
        </authorList>
    </citation>
    <scope>NUCLEOTIDE SEQUENCE [LARGE SCALE GENOMIC DNA]</scope>
    <source>
        <strain evidence="4 5">KCTC 52518</strain>
    </source>
</reference>
<dbReference type="SUPFAM" id="SSF55729">
    <property type="entry name" value="Acyl-CoA N-acyltransferases (Nat)"/>
    <property type="match status" value="1"/>
</dbReference>
<dbReference type="InterPro" id="IPR000182">
    <property type="entry name" value="GNAT_dom"/>
</dbReference>
<accession>A0A4D7B9A6</accession>
<dbReference type="GO" id="GO:0016747">
    <property type="term" value="F:acyltransferase activity, transferring groups other than amino-acyl groups"/>
    <property type="evidence" value="ECO:0007669"/>
    <property type="project" value="InterPro"/>
</dbReference>
<keyword evidence="5" id="KW-1185">Reference proteome</keyword>
<dbReference type="Gene3D" id="3.40.630.30">
    <property type="match status" value="1"/>
</dbReference>
<dbReference type="OrthoDB" id="9799154at2"/>
<dbReference type="RefSeq" id="WP_136960148.1">
    <property type="nucleotide sequence ID" value="NZ_CP039690.1"/>
</dbReference>
<keyword evidence="1 4" id="KW-0808">Transferase</keyword>
<dbReference type="PANTHER" id="PTHR43877">
    <property type="entry name" value="AMINOALKYLPHOSPHONATE N-ACETYLTRANSFERASE-RELATED-RELATED"/>
    <property type="match status" value="1"/>
</dbReference>
<dbReference type="KEGG" id="pstg:E8M01_10970"/>
<feature type="domain" description="N-acetyltransferase" evidence="3">
    <location>
        <begin position="6"/>
        <end position="169"/>
    </location>
</feature>
<dbReference type="Pfam" id="PF00583">
    <property type="entry name" value="Acetyltransf_1"/>
    <property type="match status" value="1"/>
</dbReference>
<evidence type="ECO:0000256" key="2">
    <source>
        <dbReference type="ARBA" id="ARBA00023315"/>
    </source>
</evidence>
<dbReference type="PROSITE" id="PS51186">
    <property type="entry name" value="GNAT"/>
    <property type="match status" value="1"/>
</dbReference>
<dbReference type="InterPro" id="IPR050832">
    <property type="entry name" value="Bact_Acetyltransf"/>
</dbReference>
<evidence type="ECO:0000313" key="4">
    <source>
        <dbReference type="EMBL" id="QCI64697.1"/>
    </source>
</evidence>
<protein>
    <submittedName>
        <fullName evidence="4">GNAT family N-acetyltransferase</fullName>
    </submittedName>
</protein>
<proteinExistence type="predicted"/>
<dbReference type="Proteomes" id="UP000298781">
    <property type="component" value="Chromosome"/>
</dbReference>